<protein>
    <submittedName>
        <fullName evidence="3">Uncharacterized protein</fullName>
    </submittedName>
</protein>
<keyword evidence="2" id="KW-0472">Membrane</keyword>
<feature type="transmembrane region" description="Helical" evidence="2">
    <location>
        <begin position="20"/>
        <end position="38"/>
    </location>
</feature>
<dbReference type="RefSeq" id="WP_125477437.1">
    <property type="nucleotide sequence ID" value="NZ_BAAAVX010000025.1"/>
</dbReference>
<evidence type="ECO:0000256" key="1">
    <source>
        <dbReference type="SAM" id="MobiDB-lite"/>
    </source>
</evidence>
<feature type="region of interest" description="Disordered" evidence="1">
    <location>
        <begin position="66"/>
        <end position="87"/>
    </location>
</feature>
<feature type="compositionally biased region" description="Polar residues" evidence="1">
    <location>
        <begin position="72"/>
        <end position="86"/>
    </location>
</feature>
<sequence length="102" mass="10405">MMSKDQHRAVQSNADRVKMWAMIAGMGAVLAAASYTVIHHDASLGGSTVPVGGGVVVAGGNHNKTFAPPSAPNMNMGGTVTETTPTDVLPVEKAEPAIRGAH</sequence>
<reference evidence="3 4" key="1">
    <citation type="submission" date="2021-07" db="EMBL/GenBank/DDBJ databases">
        <title>Whole genome sequencing of non-tuberculosis mycobacteria type-strains.</title>
        <authorList>
            <person name="Igarashi Y."/>
            <person name="Osugi A."/>
            <person name="Mitarai S."/>
        </authorList>
    </citation>
    <scope>NUCLEOTIDE SEQUENCE [LARGE SCALE GENOMIC DNA]</scope>
    <source>
        <strain evidence="3 4">JCM 16370</strain>
    </source>
</reference>
<keyword evidence="2" id="KW-1133">Transmembrane helix</keyword>
<organism evidence="3 4">
    <name type="scientific">Mycolicibacterium pallens</name>
    <dbReference type="NCBI Taxonomy" id="370524"/>
    <lineage>
        <taxon>Bacteria</taxon>
        <taxon>Bacillati</taxon>
        <taxon>Actinomycetota</taxon>
        <taxon>Actinomycetes</taxon>
        <taxon>Mycobacteriales</taxon>
        <taxon>Mycobacteriaceae</taxon>
        <taxon>Mycolicibacterium</taxon>
    </lineage>
</organism>
<keyword evidence="4" id="KW-1185">Reference proteome</keyword>
<dbReference type="EMBL" id="CP080333">
    <property type="protein sequence ID" value="QYL14508.1"/>
    <property type="molecule type" value="Genomic_DNA"/>
</dbReference>
<dbReference type="Proteomes" id="UP000825367">
    <property type="component" value="Chromosome"/>
</dbReference>
<evidence type="ECO:0000256" key="2">
    <source>
        <dbReference type="SAM" id="Phobius"/>
    </source>
</evidence>
<evidence type="ECO:0000313" key="3">
    <source>
        <dbReference type="EMBL" id="QYL14508.1"/>
    </source>
</evidence>
<evidence type="ECO:0000313" key="4">
    <source>
        <dbReference type="Proteomes" id="UP000825367"/>
    </source>
</evidence>
<name>A0ABX8VBQ8_9MYCO</name>
<gene>
    <name evidence="3" type="ORF">K0O64_14895</name>
</gene>
<accession>A0ABX8VBQ8</accession>
<proteinExistence type="predicted"/>
<keyword evidence="2" id="KW-0812">Transmembrane</keyword>